<name>A0A315XZM6_RUMFL</name>
<dbReference type="GO" id="GO:0004222">
    <property type="term" value="F:metalloendopeptidase activity"/>
    <property type="evidence" value="ECO:0007669"/>
    <property type="project" value="InterPro"/>
</dbReference>
<dbReference type="GO" id="GO:0004176">
    <property type="term" value="F:ATP-dependent peptidase activity"/>
    <property type="evidence" value="ECO:0007669"/>
    <property type="project" value="InterPro"/>
</dbReference>
<dbReference type="GO" id="GO:0005524">
    <property type="term" value="F:ATP binding"/>
    <property type="evidence" value="ECO:0007669"/>
    <property type="project" value="InterPro"/>
</dbReference>
<feature type="transmembrane region" description="Helical" evidence="1">
    <location>
        <begin position="112"/>
        <end position="137"/>
    </location>
</feature>
<evidence type="ECO:0000313" key="2">
    <source>
        <dbReference type="EMBL" id="PWJ12329.1"/>
    </source>
</evidence>
<feature type="transmembrane region" description="Helical" evidence="1">
    <location>
        <begin position="49"/>
        <end position="68"/>
    </location>
</feature>
<evidence type="ECO:0008006" key="4">
    <source>
        <dbReference type="Google" id="ProtNLM"/>
    </source>
</evidence>
<protein>
    <recommendedName>
        <fullName evidence="4">Peptidase family M50</fullName>
    </recommendedName>
</protein>
<evidence type="ECO:0000313" key="3">
    <source>
        <dbReference type="Proteomes" id="UP000245720"/>
    </source>
</evidence>
<dbReference type="RefSeq" id="WP_109726781.1">
    <property type="nucleotide sequence ID" value="NZ_QGDI01000007.1"/>
</dbReference>
<dbReference type="InterPro" id="IPR037219">
    <property type="entry name" value="Peptidase_M41-like"/>
</dbReference>
<dbReference type="SUPFAM" id="SSF140990">
    <property type="entry name" value="FtsH protease domain-like"/>
    <property type="match status" value="1"/>
</dbReference>
<keyword evidence="1" id="KW-1133">Transmembrane helix</keyword>
<dbReference type="EMBL" id="QGDI01000007">
    <property type="protein sequence ID" value="PWJ12329.1"/>
    <property type="molecule type" value="Genomic_DNA"/>
</dbReference>
<feature type="transmembrane region" description="Helical" evidence="1">
    <location>
        <begin position="149"/>
        <end position="167"/>
    </location>
</feature>
<evidence type="ECO:0000256" key="1">
    <source>
        <dbReference type="SAM" id="Phobius"/>
    </source>
</evidence>
<keyword evidence="1" id="KW-0812">Transmembrane</keyword>
<sequence length="173" mass="18597">MISFKTCGVTVRVDFSFLVFNALVFLFRDSALVLAFYTTCAIHEFGHILALWLTGGRLSAVSFSGAGIRMETVRAAAEPVRRSLAVLLAGPAANLLVFGLMRLADCGGTFPVLNLLAAAYNMLPFRCLDGGAVIALFTVGTPHERTAELVLNAVRLLIIVFAALAFFKLRVVS</sequence>
<dbReference type="Proteomes" id="UP000245720">
    <property type="component" value="Unassembled WGS sequence"/>
</dbReference>
<dbReference type="OrthoDB" id="1821213at2"/>
<comment type="caution">
    <text evidence="2">The sequence shown here is derived from an EMBL/GenBank/DDBJ whole genome shotgun (WGS) entry which is preliminary data.</text>
</comment>
<feature type="transmembrane region" description="Helical" evidence="1">
    <location>
        <begin position="80"/>
        <end position="100"/>
    </location>
</feature>
<organism evidence="2 3">
    <name type="scientific">Ruminococcus flavefaciens</name>
    <dbReference type="NCBI Taxonomy" id="1265"/>
    <lineage>
        <taxon>Bacteria</taxon>
        <taxon>Bacillati</taxon>
        <taxon>Bacillota</taxon>
        <taxon>Clostridia</taxon>
        <taxon>Eubacteriales</taxon>
        <taxon>Oscillospiraceae</taxon>
        <taxon>Ruminococcus</taxon>
    </lineage>
</organism>
<dbReference type="AlphaFoldDB" id="A0A315XZM6"/>
<dbReference type="GO" id="GO:0006508">
    <property type="term" value="P:proteolysis"/>
    <property type="evidence" value="ECO:0007669"/>
    <property type="project" value="InterPro"/>
</dbReference>
<accession>A0A315XZM6</accession>
<gene>
    <name evidence="2" type="ORF">IE37_02020</name>
</gene>
<proteinExistence type="predicted"/>
<feature type="transmembrane region" description="Helical" evidence="1">
    <location>
        <begin position="15"/>
        <end position="37"/>
    </location>
</feature>
<reference evidence="2 3" key="1">
    <citation type="submission" date="2018-05" db="EMBL/GenBank/DDBJ databases">
        <title>The Hungate 1000. A catalogue of reference genomes from the rumen microbiome.</title>
        <authorList>
            <person name="Kelly W."/>
        </authorList>
    </citation>
    <scope>NUCLEOTIDE SEQUENCE [LARGE SCALE GENOMIC DNA]</scope>
    <source>
        <strain evidence="2 3">SAb67</strain>
    </source>
</reference>
<keyword evidence="1" id="KW-0472">Membrane</keyword>